<dbReference type="EMBL" id="MSFK01000002">
    <property type="protein sequence ID" value="PWY95625.1"/>
    <property type="molecule type" value="Genomic_DNA"/>
</dbReference>
<evidence type="ECO:0000256" key="1">
    <source>
        <dbReference type="SAM" id="MobiDB-lite"/>
    </source>
</evidence>
<feature type="region of interest" description="Disordered" evidence="1">
    <location>
        <begin position="353"/>
        <end position="398"/>
    </location>
</feature>
<organism evidence="2 3">
    <name type="scientific">Aspergillus sclerotioniger CBS 115572</name>
    <dbReference type="NCBI Taxonomy" id="1450535"/>
    <lineage>
        <taxon>Eukaryota</taxon>
        <taxon>Fungi</taxon>
        <taxon>Dikarya</taxon>
        <taxon>Ascomycota</taxon>
        <taxon>Pezizomycotina</taxon>
        <taxon>Eurotiomycetes</taxon>
        <taxon>Eurotiomycetidae</taxon>
        <taxon>Eurotiales</taxon>
        <taxon>Aspergillaceae</taxon>
        <taxon>Aspergillus</taxon>
        <taxon>Aspergillus subgen. Circumdati</taxon>
    </lineage>
</organism>
<comment type="caution">
    <text evidence="2">The sequence shown here is derived from an EMBL/GenBank/DDBJ whole genome shotgun (WGS) entry which is preliminary data.</text>
</comment>
<evidence type="ECO:0000313" key="3">
    <source>
        <dbReference type="Proteomes" id="UP000246702"/>
    </source>
</evidence>
<sequence>MHDAPNPVIHFSNDSPSGTATRCLCLAHGQLPVRQPASIRRPGIGLLYPVQPIVIDGLKSWTRSIGKSPLTPLSAELNPPPDIRPPIHGPYADLCVVAVMTYATAPLPPRAERMDGMVSCGRIQNVVDLGRLVSCSIQVTTIPYLLCTGCRVHGKNKVVVGAAPQWHMGLPLLWPEQKRRGETERVQRLCMGRDDPEPSLQDGPTQLHVRIHRGSIQHRSRDMRRDGNGFKRERMIDISPGGLGRHSGSPEALDNRPQGVLIRNETAKRAAKVAKAYPNPPCSDQAGGTLQLRGGVEKPRWPPFDCPLLSAHPHLSPTTVAFHGSAWQRPVTSPPGATATRCQDDHSQVMNDCCRGGGSVPGVSGVRSSSDRPVRPPPPSTHSSSLPAQCDWPLDDPR</sequence>
<proteinExistence type="predicted"/>
<protein>
    <submittedName>
        <fullName evidence="2">Uncharacterized protein</fullName>
    </submittedName>
</protein>
<evidence type="ECO:0000313" key="2">
    <source>
        <dbReference type="EMBL" id="PWY95625.1"/>
    </source>
</evidence>
<dbReference type="RefSeq" id="XP_025472386.1">
    <property type="nucleotide sequence ID" value="XM_025613054.1"/>
</dbReference>
<dbReference type="GeneID" id="37115197"/>
<dbReference type="Proteomes" id="UP000246702">
    <property type="component" value="Unassembled WGS sequence"/>
</dbReference>
<name>A0A317XB50_9EURO</name>
<dbReference type="AlphaFoldDB" id="A0A317XB50"/>
<keyword evidence="3" id="KW-1185">Reference proteome</keyword>
<accession>A0A317XB50</accession>
<gene>
    <name evidence="2" type="ORF">BO94DRAFT_541747</name>
</gene>
<reference evidence="2 3" key="1">
    <citation type="submission" date="2016-12" db="EMBL/GenBank/DDBJ databases">
        <title>The genomes of Aspergillus section Nigri reveals drivers in fungal speciation.</title>
        <authorList>
            <consortium name="DOE Joint Genome Institute"/>
            <person name="Vesth T.C."/>
            <person name="Nybo J."/>
            <person name="Theobald S."/>
            <person name="Brandl J."/>
            <person name="Frisvad J.C."/>
            <person name="Nielsen K.F."/>
            <person name="Lyhne E.K."/>
            <person name="Kogle M.E."/>
            <person name="Kuo A."/>
            <person name="Riley R."/>
            <person name="Clum A."/>
            <person name="Nolan M."/>
            <person name="Lipzen A."/>
            <person name="Salamov A."/>
            <person name="Henrissat B."/>
            <person name="Wiebenga A."/>
            <person name="De Vries R.P."/>
            <person name="Grigoriev I.V."/>
            <person name="Mortensen U.H."/>
            <person name="Andersen M.R."/>
            <person name="Baker S.E."/>
        </authorList>
    </citation>
    <scope>NUCLEOTIDE SEQUENCE [LARGE SCALE GENOMIC DNA]</scope>
    <source>
        <strain evidence="2 3">CBS 115572</strain>
    </source>
</reference>